<evidence type="ECO:0000313" key="2">
    <source>
        <dbReference type="Proteomes" id="UP000683246"/>
    </source>
</evidence>
<organism evidence="1 2">
    <name type="scientific">Vallitalea pronyensis</name>
    <dbReference type="NCBI Taxonomy" id="1348613"/>
    <lineage>
        <taxon>Bacteria</taxon>
        <taxon>Bacillati</taxon>
        <taxon>Bacillota</taxon>
        <taxon>Clostridia</taxon>
        <taxon>Lachnospirales</taxon>
        <taxon>Vallitaleaceae</taxon>
        <taxon>Vallitalea</taxon>
    </lineage>
</organism>
<keyword evidence="2" id="KW-1185">Reference proteome</keyword>
<dbReference type="AlphaFoldDB" id="A0A8J8SHY2"/>
<name>A0A8J8SHY2_9FIRM</name>
<gene>
    <name evidence="1" type="ORF">HZI73_19465</name>
</gene>
<dbReference type="Proteomes" id="UP000683246">
    <property type="component" value="Chromosome"/>
</dbReference>
<dbReference type="Pfam" id="PF14221">
    <property type="entry name" value="DUF4330"/>
    <property type="match status" value="1"/>
</dbReference>
<reference evidence="1" key="1">
    <citation type="submission" date="2020-07" db="EMBL/GenBank/DDBJ databases">
        <title>Vallitalea pronyensis genome.</title>
        <authorList>
            <person name="Postec A."/>
        </authorList>
    </citation>
    <scope>NUCLEOTIDE SEQUENCE</scope>
    <source>
        <strain evidence="1">FatNI3</strain>
    </source>
</reference>
<dbReference type="InterPro" id="IPR025480">
    <property type="entry name" value="DUF4330"/>
</dbReference>
<dbReference type="KEGG" id="vpy:HZI73_19465"/>
<protein>
    <submittedName>
        <fullName evidence="1">DUF4330 domain-containing protein</fullName>
    </submittedName>
</protein>
<dbReference type="EMBL" id="CP058649">
    <property type="protein sequence ID" value="QUI24340.1"/>
    <property type="molecule type" value="Genomic_DNA"/>
</dbReference>
<sequence>MEKRQSKSKRLMLMVIVLIGVLLFFWLKDMIAVRANTTKKDAYMVIQVNNLEPNHVQALAVGDVVIGENSRQKDVIEAIEVTDADMIAEAKDGELTAAKDPTKKNITIGMKCKVSVSGPYMTCGGQEAKIGLSYTIYTHNAELVGMIQDIKFD</sequence>
<accession>A0A8J8SHY2</accession>
<evidence type="ECO:0000313" key="1">
    <source>
        <dbReference type="EMBL" id="QUI24340.1"/>
    </source>
</evidence>
<dbReference type="RefSeq" id="WP_212695036.1">
    <property type="nucleotide sequence ID" value="NZ_CP058649.1"/>
</dbReference>
<proteinExistence type="predicted"/>